<dbReference type="Gene3D" id="3.40.50.150">
    <property type="entry name" value="Vaccinia Virus protein VP39"/>
    <property type="match status" value="1"/>
</dbReference>
<accession>A0A9W9DQ28</accession>
<dbReference type="GO" id="GO:0032259">
    <property type="term" value="P:methylation"/>
    <property type="evidence" value="ECO:0007669"/>
    <property type="project" value="UniProtKB-KW"/>
</dbReference>
<dbReference type="Proteomes" id="UP001150266">
    <property type="component" value="Unassembled WGS sequence"/>
</dbReference>
<proteinExistence type="predicted"/>
<dbReference type="InterPro" id="IPR025714">
    <property type="entry name" value="Methyltranfer_dom"/>
</dbReference>
<gene>
    <name evidence="3" type="ORF">J3R30DRAFT_3461855</name>
</gene>
<dbReference type="InterPro" id="IPR029063">
    <property type="entry name" value="SAM-dependent_MTases_sf"/>
</dbReference>
<dbReference type="AlphaFoldDB" id="A0A9W9DQ28"/>
<evidence type="ECO:0000259" key="2">
    <source>
        <dbReference type="Pfam" id="PF13847"/>
    </source>
</evidence>
<feature type="region of interest" description="Disordered" evidence="1">
    <location>
        <begin position="1"/>
        <end position="27"/>
    </location>
</feature>
<dbReference type="SUPFAM" id="SSF53335">
    <property type="entry name" value="S-adenosyl-L-methionine-dependent methyltransferases"/>
    <property type="match status" value="1"/>
</dbReference>
<dbReference type="CDD" id="cd02440">
    <property type="entry name" value="AdoMet_MTases"/>
    <property type="match status" value="1"/>
</dbReference>
<dbReference type="Pfam" id="PF13847">
    <property type="entry name" value="Methyltransf_31"/>
    <property type="match status" value="1"/>
</dbReference>
<dbReference type="OrthoDB" id="2013972at2759"/>
<keyword evidence="3" id="KW-0808">Transferase</keyword>
<feature type="compositionally biased region" description="Acidic residues" evidence="1">
    <location>
        <begin position="1"/>
        <end position="11"/>
    </location>
</feature>
<keyword evidence="4" id="KW-1185">Reference proteome</keyword>
<feature type="domain" description="Methyltransferase" evidence="2">
    <location>
        <begin position="91"/>
        <end position="186"/>
    </location>
</feature>
<feature type="compositionally biased region" description="Basic and acidic residues" evidence="1">
    <location>
        <begin position="12"/>
        <end position="27"/>
    </location>
</feature>
<keyword evidence="3" id="KW-0489">Methyltransferase</keyword>
<dbReference type="GO" id="GO:0008168">
    <property type="term" value="F:methyltransferase activity"/>
    <property type="evidence" value="ECO:0007669"/>
    <property type="project" value="UniProtKB-KW"/>
</dbReference>
<protein>
    <submittedName>
        <fullName evidence="3">S-adenosyl-L-methionine-dependent methyltransferase</fullName>
    </submittedName>
</protein>
<reference evidence="3" key="1">
    <citation type="submission" date="2022-08" db="EMBL/GenBank/DDBJ databases">
        <title>A Global Phylogenomic Analysis of the Shiitake Genus Lentinula.</title>
        <authorList>
            <consortium name="DOE Joint Genome Institute"/>
            <person name="Sierra-Patev S."/>
            <person name="Min B."/>
            <person name="Naranjo-Ortiz M."/>
            <person name="Looney B."/>
            <person name="Konkel Z."/>
            <person name="Slot J.C."/>
            <person name="Sakamoto Y."/>
            <person name="Steenwyk J.L."/>
            <person name="Rokas A."/>
            <person name="Carro J."/>
            <person name="Camarero S."/>
            <person name="Ferreira P."/>
            <person name="Molpeceres G."/>
            <person name="Ruiz-Duenas F.J."/>
            <person name="Serrano A."/>
            <person name="Henrissat B."/>
            <person name="Drula E."/>
            <person name="Hughes K.W."/>
            <person name="Mata J.L."/>
            <person name="Ishikawa N.K."/>
            <person name="Vargas-Isla R."/>
            <person name="Ushijima S."/>
            <person name="Smith C.A."/>
            <person name="Ahrendt S."/>
            <person name="Andreopoulos W."/>
            <person name="He G."/>
            <person name="Labutti K."/>
            <person name="Lipzen A."/>
            <person name="Ng V."/>
            <person name="Riley R."/>
            <person name="Sandor L."/>
            <person name="Barry K."/>
            <person name="Martinez A.T."/>
            <person name="Xiao Y."/>
            <person name="Gibbons J.G."/>
            <person name="Terashima K."/>
            <person name="Grigoriev I.V."/>
            <person name="Hibbett D.S."/>
        </authorList>
    </citation>
    <scope>NUCLEOTIDE SEQUENCE</scope>
    <source>
        <strain evidence="3">JLM2183</strain>
    </source>
</reference>
<name>A0A9W9DQ28_9AGAR</name>
<dbReference type="EMBL" id="JAOTPV010000006">
    <property type="protein sequence ID" value="KAJ4480857.1"/>
    <property type="molecule type" value="Genomic_DNA"/>
</dbReference>
<evidence type="ECO:0000313" key="4">
    <source>
        <dbReference type="Proteomes" id="UP001150266"/>
    </source>
</evidence>
<evidence type="ECO:0000256" key="1">
    <source>
        <dbReference type="SAM" id="MobiDB-lite"/>
    </source>
</evidence>
<organism evidence="3 4">
    <name type="scientific">Lentinula aciculospora</name>
    <dbReference type="NCBI Taxonomy" id="153920"/>
    <lineage>
        <taxon>Eukaryota</taxon>
        <taxon>Fungi</taxon>
        <taxon>Dikarya</taxon>
        <taxon>Basidiomycota</taxon>
        <taxon>Agaricomycotina</taxon>
        <taxon>Agaricomycetes</taxon>
        <taxon>Agaricomycetidae</taxon>
        <taxon>Agaricales</taxon>
        <taxon>Marasmiineae</taxon>
        <taxon>Omphalotaceae</taxon>
        <taxon>Lentinula</taxon>
    </lineage>
</organism>
<comment type="caution">
    <text evidence="3">The sequence shown here is derived from an EMBL/GenBank/DDBJ whole genome shotgun (WGS) entry which is preliminary data.</text>
</comment>
<dbReference type="PANTHER" id="PTHR43591:SF110">
    <property type="entry name" value="RHODANESE DOMAIN-CONTAINING PROTEIN"/>
    <property type="match status" value="1"/>
</dbReference>
<evidence type="ECO:0000313" key="3">
    <source>
        <dbReference type="EMBL" id="KAJ4480857.1"/>
    </source>
</evidence>
<sequence length="328" mass="37080">MLTDVDDEPDDAQPHGEELEELRDSDFPGYFSERDNRLYQVDTATSPYPLPIDTPENKRVRALHKMLKQLIAGNYIGPVAEVLAPREGQQKVAIDLGCGTGDWIMEMAKDFPHVSFHGLDIVPIATRYPDANVQFELHDIGEPMRWANGSVNLIHARSIFMTVRDYSVIVQESARMLKPGGMYLSGEWGQFPAFHPHFPQAEGHPGVHVPGLDRFYRMLRDVLALRGIISPVASTVDQRLRNSGSFTDIQEHIFYMPIGSWADDPMHQTLGKRNRLAQTNFMNSIRPIFVAAGVTQRDLEQLYNECWTEMYGASGLVSIYYLVSACRI</sequence>
<dbReference type="PANTHER" id="PTHR43591">
    <property type="entry name" value="METHYLTRANSFERASE"/>
    <property type="match status" value="1"/>
</dbReference>